<sequence>MLIDENLCRLCLVYSRSKDLIAFNRGSELPKLLRYIADLLDRKGSRTEIFAESYNYVKMLADFPDPYIYMKKQLTEIGKKVAEKVRRYLAERNWDLHEAIKISAAANIIDTSVIGYEPIELDKAIWDRPAIDEYTEIPKDKKIVIVLDNAGEAEIDFILAETLVRNGYNIAIAVRKEPYEIDIAYHDIADRVADLNVEIITTPSNISPVAHLKDCFAIIKGIANLESNIEMGMVESLHLFRAKCEVLTKIFNIPKNSPIIITGKVLKNLFRFC</sequence>
<dbReference type="Gene3D" id="1.10.285.20">
    <property type="entry name" value="Uncharacterised protein PF01937, DUF89, domain 2"/>
    <property type="match status" value="1"/>
</dbReference>
<dbReference type="InterPro" id="IPR036075">
    <property type="entry name" value="ARMT-1-like_metal-bd_sf"/>
</dbReference>
<name>A0A7J3I8D5_9CREN</name>
<dbReference type="Pfam" id="PF01937">
    <property type="entry name" value="ARMT1-like_dom"/>
    <property type="match status" value="1"/>
</dbReference>
<gene>
    <name evidence="2" type="ORF">ENT87_05585</name>
</gene>
<protein>
    <submittedName>
        <fullName evidence="2">DUF89 family protein</fullName>
    </submittedName>
</protein>
<dbReference type="InterPro" id="IPR014444">
    <property type="entry name" value="PH1575-like"/>
</dbReference>
<comment type="caution">
    <text evidence="2">The sequence shown here is derived from an EMBL/GenBank/DDBJ whole genome shotgun (WGS) entry which is preliminary data.</text>
</comment>
<dbReference type="SUPFAM" id="SSF111321">
    <property type="entry name" value="AF1104-like"/>
    <property type="match status" value="1"/>
</dbReference>
<dbReference type="EMBL" id="DTAI01000162">
    <property type="protein sequence ID" value="HGN36999.1"/>
    <property type="molecule type" value="Genomic_DNA"/>
</dbReference>
<accession>A0A7J3I8D5</accession>
<reference evidence="2" key="1">
    <citation type="journal article" date="2020" name="mSystems">
        <title>Genome- and Community-Level Interaction Insights into Carbon Utilization and Element Cycling Functions of Hydrothermarchaeota in Hydrothermal Sediment.</title>
        <authorList>
            <person name="Zhou Z."/>
            <person name="Liu Y."/>
            <person name="Xu W."/>
            <person name="Pan J."/>
            <person name="Luo Z.H."/>
            <person name="Li M."/>
        </authorList>
    </citation>
    <scope>NUCLEOTIDE SEQUENCE [LARGE SCALE GENOMIC DNA]</scope>
    <source>
        <strain evidence="2">SpSt-618</strain>
    </source>
</reference>
<dbReference type="InterPro" id="IPR002791">
    <property type="entry name" value="ARMT1-like_metal-bd"/>
</dbReference>
<organism evidence="2">
    <name type="scientific">Ignisphaera aggregans</name>
    <dbReference type="NCBI Taxonomy" id="334771"/>
    <lineage>
        <taxon>Archaea</taxon>
        <taxon>Thermoproteota</taxon>
        <taxon>Thermoprotei</taxon>
        <taxon>Desulfurococcales</taxon>
        <taxon>Desulfurococcaceae</taxon>
        <taxon>Ignisphaera</taxon>
    </lineage>
</organism>
<evidence type="ECO:0000259" key="1">
    <source>
        <dbReference type="Pfam" id="PF01937"/>
    </source>
</evidence>
<dbReference type="PIRSF" id="PIRSF006593">
    <property type="entry name" value="UCP006593"/>
    <property type="match status" value="1"/>
</dbReference>
<feature type="domain" description="Damage-control phosphatase ARMT1-like metal-binding" evidence="1">
    <location>
        <begin position="46"/>
        <end position="252"/>
    </location>
</feature>
<dbReference type="Gene3D" id="3.40.50.10880">
    <property type="entry name" value="Uncharacterised protein PF01937, DUF89, domain 3"/>
    <property type="match status" value="1"/>
</dbReference>
<proteinExistence type="predicted"/>
<evidence type="ECO:0000313" key="2">
    <source>
        <dbReference type="EMBL" id="HGN36999.1"/>
    </source>
</evidence>
<dbReference type="AlphaFoldDB" id="A0A7J3I8D5"/>